<feature type="domain" description="TonB-dependent receptor plug" evidence="12">
    <location>
        <begin position="128"/>
        <end position="257"/>
    </location>
</feature>
<reference evidence="13 14" key="1">
    <citation type="submission" date="2018-08" db="EMBL/GenBank/DDBJ databases">
        <title>A genome reference for cultivated species of the human gut microbiota.</title>
        <authorList>
            <person name="Zou Y."/>
            <person name="Xue W."/>
            <person name="Luo G."/>
        </authorList>
    </citation>
    <scope>NUCLEOTIDE SEQUENCE [LARGE SCALE GENOMIC DNA]</scope>
    <source>
        <strain evidence="13 14">OM05-15BH</strain>
    </source>
</reference>
<dbReference type="RefSeq" id="WP_117724504.1">
    <property type="nucleotide sequence ID" value="NZ_QSUL01000008.1"/>
</dbReference>
<dbReference type="Gene3D" id="2.60.40.1120">
    <property type="entry name" value="Carboxypeptidase-like, regulatory domain"/>
    <property type="match status" value="1"/>
</dbReference>
<dbReference type="Pfam" id="PF00593">
    <property type="entry name" value="TonB_dep_Rec_b-barrel"/>
    <property type="match status" value="1"/>
</dbReference>
<dbReference type="InterPro" id="IPR012910">
    <property type="entry name" value="Plug_dom"/>
</dbReference>
<dbReference type="InterPro" id="IPR037066">
    <property type="entry name" value="Plug_dom_sf"/>
</dbReference>
<protein>
    <submittedName>
        <fullName evidence="13">SusC/RagA family TonB-linked outer membrane protein</fullName>
    </submittedName>
</protein>
<dbReference type="Pfam" id="PF13715">
    <property type="entry name" value="CarbopepD_reg_2"/>
    <property type="match status" value="1"/>
</dbReference>
<evidence type="ECO:0000256" key="2">
    <source>
        <dbReference type="ARBA" id="ARBA00022448"/>
    </source>
</evidence>
<evidence type="ECO:0000256" key="1">
    <source>
        <dbReference type="ARBA" id="ARBA00004571"/>
    </source>
</evidence>
<organism evidence="13 14">
    <name type="scientific">Bacteroides oleiciplenus</name>
    <dbReference type="NCBI Taxonomy" id="626931"/>
    <lineage>
        <taxon>Bacteria</taxon>
        <taxon>Pseudomonadati</taxon>
        <taxon>Bacteroidota</taxon>
        <taxon>Bacteroidia</taxon>
        <taxon>Bacteroidales</taxon>
        <taxon>Bacteroidaceae</taxon>
        <taxon>Bacteroides</taxon>
    </lineage>
</organism>
<dbReference type="InterPro" id="IPR023997">
    <property type="entry name" value="TonB-dep_OMP_SusC/RagA_CS"/>
</dbReference>
<dbReference type="InterPro" id="IPR023996">
    <property type="entry name" value="TonB-dep_OMP_SusC/RagA"/>
</dbReference>
<dbReference type="EMBL" id="QSUL01000008">
    <property type="protein sequence ID" value="RGN34636.1"/>
    <property type="molecule type" value="Genomic_DNA"/>
</dbReference>
<evidence type="ECO:0000256" key="5">
    <source>
        <dbReference type="ARBA" id="ARBA00023077"/>
    </source>
</evidence>
<evidence type="ECO:0000256" key="9">
    <source>
        <dbReference type="RuleBase" id="RU003357"/>
    </source>
</evidence>
<evidence type="ECO:0000256" key="4">
    <source>
        <dbReference type="ARBA" id="ARBA00022692"/>
    </source>
</evidence>
<dbReference type="Proteomes" id="UP000260983">
    <property type="component" value="Unassembled WGS sequence"/>
</dbReference>
<evidence type="ECO:0000259" key="12">
    <source>
        <dbReference type="Pfam" id="PF07715"/>
    </source>
</evidence>
<dbReference type="NCBIfam" id="TIGR04056">
    <property type="entry name" value="OMP_RagA_SusC"/>
    <property type="match status" value="1"/>
</dbReference>
<comment type="similarity">
    <text evidence="8 9">Belongs to the TonB-dependent receptor family.</text>
</comment>
<accession>A0A3E5BAR1</accession>
<dbReference type="NCBIfam" id="TIGR04057">
    <property type="entry name" value="SusC_RagA_signa"/>
    <property type="match status" value="1"/>
</dbReference>
<keyword evidence="2 8" id="KW-0813">Transport</keyword>
<dbReference type="Gene3D" id="2.40.170.20">
    <property type="entry name" value="TonB-dependent receptor, beta-barrel domain"/>
    <property type="match status" value="1"/>
</dbReference>
<evidence type="ECO:0000256" key="6">
    <source>
        <dbReference type="ARBA" id="ARBA00023136"/>
    </source>
</evidence>
<proteinExistence type="inferred from homology"/>
<dbReference type="GO" id="GO:0009279">
    <property type="term" value="C:cell outer membrane"/>
    <property type="evidence" value="ECO:0007669"/>
    <property type="project" value="UniProtKB-SubCell"/>
</dbReference>
<sequence>MRKHRFYSLLLAGILLTGGFNSLIADASAHTYVEQQTNAIKGTVTDEKGEPLIGVNVTVKNASIGGITDVNGTFSLNAPNGSTLVISYIGYITQEIIVKGTTPLKITLAEDSKTLDEVIVIGYGTSRKKDITGSVSSVKAEELNSVASSSVSQMLQGKVSGMNSIQSSAQPGAGMNINIRGAASPNGSNAPLYVIDGVPLQSNSTSDPGLQSGSYDLRTGVDRDPLNTINPNDIESVEVLKDASAAAIYGASAANGVILITTKSGKSGKVKVDYRSTFTTQLPKQYPEVMNAHDFREQTNLWTKEYYLYQNKMGVYGTNPIDFSKYTPIFADVDDYKADTDWMDEVMRNGYIIDQNVSVNGGTEKTRYFFSYNFYDNVGMLKNSDLARHNIRLNLDQVFSNRFKAGIKINYSNVKANSTSVGSAGNGDNMVLNALRFGPDIPVKDENGEYTSSHNKLINNPASFLDIQDKTITERIFIAPTFEIKLIDGLLLKGVGGYDNQSSTRDFYLPTTAKNTTVPEGMAQLGYNKVTNISAETFLNYEKIFKDIHRVSAVLGVGYYKTSGNGFRLTGRGFFTDAFGSNNVGIASVKDKEVIDSWRSERTKLSQFVRLNYSLMDKYIFTFTARRDGSSYFAENNKWGIFPSASLAWRINEEAFMKDKTPFSDLKLRVGYGTMGNENVIGTNAQSLYKSGYNYLFGNTMNTGLALTQIENPNLKWETNYTLNIGIDYGLLNQRISGSIEYFYRGVKDLLDFQTLPSSNPVGRVAANIGETKSQGFEFSLRSDNLTSEKFKWETTFNLSHFKTNWVKRNPEVALPEYIGEKDELDAIYGWKTNGIVTSASNKPNYMPDAVVGNVIYEDINDDKVLDSKDVVKLGNSTPRWMSGLGNTFSYKGFDLNIYFYSAFGYKKWRGQVPDAAIIGNNGTAAGNTYRTLMTDIYNSQTGTGWMPGIATNVYSNSNPSGQNDFFLMDGSYVKLKNITLGYTLPRSIFTSSRFIQGARFFVDAQNIATFTGYKGFDPELSTDNPYPQALSLSFGFNLNF</sequence>
<dbReference type="SUPFAM" id="SSF56935">
    <property type="entry name" value="Porins"/>
    <property type="match status" value="1"/>
</dbReference>
<evidence type="ECO:0000313" key="13">
    <source>
        <dbReference type="EMBL" id="RGN34636.1"/>
    </source>
</evidence>
<keyword evidence="5 9" id="KW-0798">TonB box</keyword>
<dbReference type="FunFam" id="2.60.40.1120:FF:000003">
    <property type="entry name" value="Outer membrane protein Omp121"/>
    <property type="match status" value="1"/>
</dbReference>
<feature type="signal peptide" evidence="10">
    <location>
        <begin position="1"/>
        <end position="27"/>
    </location>
</feature>
<gene>
    <name evidence="13" type="ORF">DXB65_13020</name>
</gene>
<evidence type="ECO:0000256" key="7">
    <source>
        <dbReference type="ARBA" id="ARBA00023237"/>
    </source>
</evidence>
<dbReference type="Gene3D" id="2.170.130.10">
    <property type="entry name" value="TonB-dependent receptor, plug domain"/>
    <property type="match status" value="1"/>
</dbReference>
<evidence type="ECO:0000256" key="8">
    <source>
        <dbReference type="PROSITE-ProRule" id="PRU01360"/>
    </source>
</evidence>
<dbReference type="AlphaFoldDB" id="A0A3E5BAR1"/>
<evidence type="ECO:0000259" key="11">
    <source>
        <dbReference type="Pfam" id="PF00593"/>
    </source>
</evidence>
<keyword evidence="6 8" id="KW-0472">Membrane</keyword>
<comment type="caution">
    <text evidence="13">The sequence shown here is derived from an EMBL/GenBank/DDBJ whole genome shotgun (WGS) entry which is preliminary data.</text>
</comment>
<dbReference type="Pfam" id="PF07715">
    <property type="entry name" value="Plug"/>
    <property type="match status" value="1"/>
</dbReference>
<dbReference type="InterPro" id="IPR036942">
    <property type="entry name" value="Beta-barrel_TonB_sf"/>
</dbReference>
<evidence type="ECO:0000313" key="14">
    <source>
        <dbReference type="Proteomes" id="UP000260983"/>
    </source>
</evidence>
<evidence type="ECO:0000256" key="3">
    <source>
        <dbReference type="ARBA" id="ARBA00022452"/>
    </source>
</evidence>
<dbReference type="SUPFAM" id="SSF49464">
    <property type="entry name" value="Carboxypeptidase regulatory domain-like"/>
    <property type="match status" value="1"/>
</dbReference>
<dbReference type="InterPro" id="IPR008969">
    <property type="entry name" value="CarboxyPept-like_regulatory"/>
</dbReference>
<keyword evidence="3 8" id="KW-1134">Transmembrane beta strand</keyword>
<dbReference type="FunFam" id="2.170.130.10:FF:000008">
    <property type="entry name" value="SusC/RagA family TonB-linked outer membrane protein"/>
    <property type="match status" value="1"/>
</dbReference>
<keyword evidence="7 8" id="KW-0998">Cell outer membrane</keyword>
<feature type="domain" description="TonB-dependent receptor-like beta-barrel" evidence="11">
    <location>
        <begin position="383"/>
        <end position="1007"/>
    </location>
</feature>
<dbReference type="InterPro" id="IPR039426">
    <property type="entry name" value="TonB-dep_rcpt-like"/>
</dbReference>
<keyword evidence="10" id="KW-0732">Signal</keyword>
<comment type="subcellular location">
    <subcellularLocation>
        <location evidence="1 8">Cell outer membrane</location>
        <topology evidence="1 8">Multi-pass membrane protein</topology>
    </subcellularLocation>
</comment>
<name>A0A3E5BAR1_9BACE</name>
<keyword evidence="4 8" id="KW-0812">Transmembrane</keyword>
<dbReference type="PROSITE" id="PS52016">
    <property type="entry name" value="TONB_DEPENDENT_REC_3"/>
    <property type="match status" value="1"/>
</dbReference>
<feature type="chain" id="PRO_5017600459" evidence="10">
    <location>
        <begin position="28"/>
        <end position="1041"/>
    </location>
</feature>
<dbReference type="InterPro" id="IPR000531">
    <property type="entry name" value="Beta-barrel_TonB"/>
</dbReference>
<evidence type="ECO:0000256" key="10">
    <source>
        <dbReference type="SAM" id="SignalP"/>
    </source>
</evidence>